<name>A0ACC0BGE3_CATRO</name>
<accession>A0ACC0BGE3</accession>
<dbReference type="EMBL" id="CM044703">
    <property type="protein sequence ID" value="KAI5671749.1"/>
    <property type="molecule type" value="Genomic_DNA"/>
</dbReference>
<reference evidence="2" key="1">
    <citation type="journal article" date="2023" name="Nat. Plants">
        <title>Single-cell RNA sequencing provides a high-resolution roadmap for understanding the multicellular compartmentation of specialized metabolism.</title>
        <authorList>
            <person name="Sun S."/>
            <person name="Shen X."/>
            <person name="Li Y."/>
            <person name="Li Y."/>
            <person name="Wang S."/>
            <person name="Li R."/>
            <person name="Zhang H."/>
            <person name="Shen G."/>
            <person name="Guo B."/>
            <person name="Wei J."/>
            <person name="Xu J."/>
            <person name="St-Pierre B."/>
            <person name="Chen S."/>
            <person name="Sun C."/>
        </authorList>
    </citation>
    <scope>NUCLEOTIDE SEQUENCE [LARGE SCALE GENOMIC DNA]</scope>
</reference>
<keyword evidence="2" id="KW-1185">Reference proteome</keyword>
<gene>
    <name evidence="1" type="ORF">M9H77_12113</name>
</gene>
<proteinExistence type="predicted"/>
<organism evidence="1 2">
    <name type="scientific">Catharanthus roseus</name>
    <name type="common">Madagascar periwinkle</name>
    <name type="synonym">Vinca rosea</name>
    <dbReference type="NCBI Taxonomy" id="4058"/>
    <lineage>
        <taxon>Eukaryota</taxon>
        <taxon>Viridiplantae</taxon>
        <taxon>Streptophyta</taxon>
        <taxon>Embryophyta</taxon>
        <taxon>Tracheophyta</taxon>
        <taxon>Spermatophyta</taxon>
        <taxon>Magnoliopsida</taxon>
        <taxon>eudicotyledons</taxon>
        <taxon>Gunneridae</taxon>
        <taxon>Pentapetalae</taxon>
        <taxon>asterids</taxon>
        <taxon>lamiids</taxon>
        <taxon>Gentianales</taxon>
        <taxon>Apocynaceae</taxon>
        <taxon>Rauvolfioideae</taxon>
        <taxon>Vinceae</taxon>
        <taxon>Catharanthinae</taxon>
        <taxon>Catharanthus</taxon>
    </lineage>
</organism>
<evidence type="ECO:0000313" key="1">
    <source>
        <dbReference type="EMBL" id="KAI5671749.1"/>
    </source>
</evidence>
<protein>
    <submittedName>
        <fullName evidence="1">Uncharacterized protein</fullName>
    </submittedName>
</protein>
<sequence>MGWEIQLKDIYREPNDIIENNKKTKKRKNDDSDFGDNALENEDVDDDLRSVRTDSPEDDEVLKHRYMDFDTNRDMENLCFELGMRFADHNQFKATLKNHMINEGRAVKFKPIEPKRVKGKCKNKECKWFMFASVEPALKTSDLVIESMTMKHNNCNHFWKNPHTTAKWVAQKYIERFGSNTKISVAAIRQTVDEDFRSQMSSTAAYNARKLALSMIFDTGEKQYQILWDYVSELKRTHPNSIMEMVHQNFREPGKNPRFMRIYCC</sequence>
<dbReference type="Proteomes" id="UP001060085">
    <property type="component" value="Linkage Group LG03"/>
</dbReference>
<comment type="caution">
    <text evidence="1">The sequence shown here is derived from an EMBL/GenBank/DDBJ whole genome shotgun (WGS) entry which is preliminary data.</text>
</comment>
<evidence type="ECO:0000313" key="2">
    <source>
        <dbReference type="Proteomes" id="UP001060085"/>
    </source>
</evidence>